<evidence type="ECO:0000256" key="2">
    <source>
        <dbReference type="ARBA" id="ARBA00022516"/>
    </source>
</evidence>
<accession>A0A4R0YP76</accession>
<dbReference type="PANTHER" id="PTHR12586:SF1">
    <property type="entry name" value="CDP-DIACYLGLYCEROL--GLYCEROL-3-PHOSPHATE 3-PHOSPHATIDYLTRANSFERASE, MITOCHONDRIAL"/>
    <property type="match status" value="1"/>
</dbReference>
<keyword evidence="2" id="KW-0444">Lipid biosynthesis</keyword>
<dbReference type="Pfam" id="PF00614">
    <property type="entry name" value="PLDc"/>
    <property type="match status" value="1"/>
</dbReference>
<reference evidence="9 10" key="1">
    <citation type="submission" date="2019-02" db="EMBL/GenBank/DDBJ databases">
        <title>Dyella amyloliquefaciens sp. nov., isolated from forest soil.</title>
        <authorList>
            <person name="Gao Z.-H."/>
            <person name="Qiu L.-H."/>
        </authorList>
    </citation>
    <scope>NUCLEOTIDE SEQUENCE [LARGE SCALE GENOMIC DNA]</scope>
    <source>
        <strain evidence="9 10">KACC 12747</strain>
    </source>
</reference>
<evidence type="ECO:0000256" key="3">
    <source>
        <dbReference type="ARBA" id="ARBA00022679"/>
    </source>
</evidence>
<gene>
    <name evidence="9" type="ORF">EZM97_27235</name>
</gene>
<keyword evidence="6" id="KW-0594">Phospholipid biosynthesis</keyword>
<dbReference type="GO" id="GO:0005829">
    <property type="term" value="C:cytosol"/>
    <property type="evidence" value="ECO:0007669"/>
    <property type="project" value="TreeGrafter"/>
</dbReference>
<dbReference type="Gene3D" id="3.30.870.10">
    <property type="entry name" value="Endonuclease Chain A"/>
    <property type="match status" value="2"/>
</dbReference>
<dbReference type="InterPro" id="IPR001736">
    <property type="entry name" value="PLipase_D/transphosphatidylase"/>
</dbReference>
<keyword evidence="10" id="KW-1185">Reference proteome</keyword>
<keyword evidence="4" id="KW-0677">Repeat</keyword>
<comment type="similarity">
    <text evidence="1">Belongs to the CDP-alcohol phosphatidyltransferase class-II family.</text>
</comment>
<dbReference type="EC" id="2.7.8.8" evidence="9"/>
<dbReference type="AlphaFoldDB" id="A0A4R0YP76"/>
<keyword evidence="5" id="KW-0443">Lipid metabolism</keyword>
<evidence type="ECO:0000256" key="7">
    <source>
        <dbReference type="ARBA" id="ARBA00023264"/>
    </source>
</evidence>
<dbReference type="PIRSF" id="PIRSF000850">
    <property type="entry name" value="Phospholipase_D_PSS"/>
    <property type="match status" value="1"/>
</dbReference>
<dbReference type="GO" id="GO:0008444">
    <property type="term" value="F:CDP-diacylglycerol-glycerol-3-phosphate 3-phosphatidyltransferase activity"/>
    <property type="evidence" value="ECO:0007669"/>
    <property type="project" value="InterPro"/>
</dbReference>
<dbReference type="PROSITE" id="PS50035">
    <property type="entry name" value="PLD"/>
    <property type="match status" value="1"/>
</dbReference>
<evidence type="ECO:0000256" key="1">
    <source>
        <dbReference type="ARBA" id="ARBA00010682"/>
    </source>
</evidence>
<name>A0A4R0YP76_9GAMM</name>
<dbReference type="EMBL" id="SJTG01000004">
    <property type="protein sequence ID" value="TCI08331.1"/>
    <property type="molecule type" value="Genomic_DNA"/>
</dbReference>
<evidence type="ECO:0000256" key="4">
    <source>
        <dbReference type="ARBA" id="ARBA00022737"/>
    </source>
</evidence>
<dbReference type="PANTHER" id="PTHR12586">
    <property type="entry name" value="CDP-DIACYLGLYCEROL--SERINE O-PHOSPHATIDYLTRANSFERASE"/>
    <property type="match status" value="1"/>
</dbReference>
<protein>
    <submittedName>
        <fullName evidence="9">CDP-diacylglycerol--serine O-phosphatidyltransferase</fullName>
        <ecNumber evidence="9">2.7.8.8</ecNumber>
    </submittedName>
</protein>
<dbReference type="NCBIfam" id="NF006946">
    <property type="entry name" value="PRK09428.1"/>
    <property type="match status" value="1"/>
</dbReference>
<feature type="domain" description="PLD phosphodiesterase" evidence="8">
    <location>
        <begin position="365"/>
        <end position="392"/>
    </location>
</feature>
<sequence>MSRTFPSPRALARRLNPFRRPGLADPAALPAFAVPAGQVRELQSPEAFRATLLDLIAGAQQRIVLVALYLQDDDAGREVLEALYAAKQARPSLEVEVYVDWHRARRGLIGKDRSEGNAAMYRAFAERLGPGVTVRGVPVQTRELFGVLHLKGFIIDDAVLYSGASINDVYLAAQQRYRLDRYHLIRDAALADSMAGYVRTQFRDSDAVQALDRRPLPVTRELQPAIVRFRQNLAKAQYEVPVASRGEGDVLVTPLAGFGRSDNLLNETLLGLLHGARRRVVLFTPYFNLPRPVRAVLGQLLRRGVQLDIMVGDKTANDFYIPPTQPFTRIGLLPYLYEANLRRFARLHQAQVTRGQLNLWLWRHGDNSYHLKGMLIDDEVAVLTGNNLNPRAWALDLENGLILRDPEHLLLPQHLAEWDRLRAHATRLDDYHSLESPRAYPEEVRKLLRRLSRVRLDRLLNRLL</sequence>
<dbReference type="SUPFAM" id="SSF56024">
    <property type="entry name" value="Phospholipase D/nuclease"/>
    <property type="match status" value="2"/>
</dbReference>
<dbReference type="InterPro" id="IPR025202">
    <property type="entry name" value="PLD-like_dom"/>
</dbReference>
<evidence type="ECO:0000259" key="8">
    <source>
        <dbReference type="PROSITE" id="PS50035"/>
    </source>
</evidence>
<evidence type="ECO:0000313" key="9">
    <source>
        <dbReference type="EMBL" id="TCI08331.1"/>
    </source>
</evidence>
<evidence type="ECO:0000256" key="6">
    <source>
        <dbReference type="ARBA" id="ARBA00023209"/>
    </source>
</evidence>
<evidence type="ECO:0000313" key="10">
    <source>
        <dbReference type="Proteomes" id="UP000291822"/>
    </source>
</evidence>
<comment type="caution">
    <text evidence="9">The sequence shown here is derived from an EMBL/GenBank/DDBJ whole genome shotgun (WGS) entry which is preliminary data.</text>
</comment>
<keyword evidence="7" id="KW-1208">Phospholipid metabolism</keyword>
<dbReference type="GO" id="GO:0003882">
    <property type="term" value="F:CDP-diacylglycerol-serine O-phosphatidyltransferase activity"/>
    <property type="evidence" value="ECO:0007669"/>
    <property type="project" value="UniProtKB-EC"/>
</dbReference>
<proteinExistence type="inferred from homology"/>
<keyword evidence="3 9" id="KW-0808">Transferase</keyword>
<dbReference type="Proteomes" id="UP000291822">
    <property type="component" value="Unassembled WGS sequence"/>
</dbReference>
<evidence type="ECO:0000256" key="5">
    <source>
        <dbReference type="ARBA" id="ARBA00023098"/>
    </source>
</evidence>
<dbReference type="CDD" id="cd09134">
    <property type="entry name" value="PLDc_PSS_G_neg_1"/>
    <property type="match status" value="1"/>
</dbReference>
<dbReference type="SMART" id="SM00155">
    <property type="entry name" value="PLDc"/>
    <property type="match status" value="2"/>
</dbReference>
<dbReference type="InterPro" id="IPR016270">
    <property type="entry name" value="PGS1"/>
</dbReference>
<dbReference type="GO" id="GO:0032049">
    <property type="term" value="P:cardiolipin biosynthetic process"/>
    <property type="evidence" value="ECO:0007669"/>
    <property type="project" value="InterPro"/>
</dbReference>
<dbReference type="RefSeq" id="WP_131151728.1">
    <property type="nucleotide sequence ID" value="NZ_SJTG01000004.1"/>
</dbReference>
<organism evidence="9 10">
    <name type="scientific">Dyella soli</name>
    <dbReference type="NCBI Taxonomy" id="522319"/>
    <lineage>
        <taxon>Bacteria</taxon>
        <taxon>Pseudomonadati</taxon>
        <taxon>Pseudomonadota</taxon>
        <taxon>Gammaproteobacteria</taxon>
        <taxon>Lysobacterales</taxon>
        <taxon>Rhodanobacteraceae</taxon>
        <taxon>Dyella</taxon>
    </lineage>
</organism>
<dbReference type="Pfam" id="PF13091">
    <property type="entry name" value="PLDc_2"/>
    <property type="match status" value="1"/>
</dbReference>